<sequence>MSAPLLSGAARIARTPEPRAMLRRFLALDSLVTTANGLAYAAFAAPLGRLLGVGQDLLAALGVLLVLYGAAVGLLAARRRPRPLAVAAVIDVNCAWAAASVAALFLWFEPTAAGAVWIPAQALVVAAFALSQWLSLRAGAGSVVQ</sequence>
<feature type="transmembrane region" description="Helical" evidence="1">
    <location>
        <begin position="21"/>
        <end position="45"/>
    </location>
</feature>
<feature type="transmembrane region" description="Helical" evidence="1">
    <location>
        <begin position="114"/>
        <end position="136"/>
    </location>
</feature>
<name>A0ABZ1RH01_9ACTN</name>
<gene>
    <name evidence="2" type="ORF">OHU17_08165</name>
</gene>
<keyword evidence="1" id="KW-0472">Membrane</keyword>
<proteinExistence type="predicted"/>
<evidence type="ECO:0000313" key="2">
    <source>
        <dbReference type="EMBL" id="WUO45810.1"/>
    </source>
</evidence>
<organism evidence="2 3">
    <name type="scientific">Streptomyces goshikiensis</name>
    <dbReference type="NCBI Taxonomy" id="1942"/>
    <lineage>
        <taxon>Bacteria</taxon>
        <taxon>Bacillati</taxon>
        <taxon>Actinomycetota</taxon>
        <taxon>Actinomycetes</taxon>
        <taxon>Kitasatosporales</taxon>
        <taxon>Streptomycetaceae</taxon>
        <taxon>Streptomyces</taxon>
    </lineage>
</organism>
<dbReference type="RefSeq" id="WP_073796869.1">
    <property type="nucleotide sequence ID" value="NZ_BMVE01000002.1"/>
</dbReference>
<dbReference type="GeneID" id="91412473"/>
<protein>
    <recommendedName>
        <fullName evidence="4">Integral membrane protein</fullName>
    </recommendedName>
</protein>
<evidence type="ECO:0000256" key="1">
    <source>
        <dbReference type="SAM" id="Phobius"/>
    </source>
</evidence>
<evidence type="ECO:0000313" key="3">
    <source>
        <dbReference type="Proteomes" id="UP001432075"/>
    </source>
</evidence>
<keyword evidence="1" id="KW-1133">Transmembrane helix</keyword>
<keyword evidence="1" id="KW-0812">Transmembrane</keyword>
<dbReference type="Proteomes" id="UP001432075">
    <property type="component" value="Chromosome"/>
</dbReference>
<dbReference type="EMBL" id="CP108057">
    <property type="protein sequence ID" value="WUO45810.1"/>
    <property type="molecule type" value="Genomic_DNA"/>
</dbReference>
<accession>A0ABZ1RH01</accession>
<feature type="transmembrane region" description="Helical" evidence="1">
    <location>
        <begin position="57"/>
        <end position="77"/>
    </location>
</feature>
<feature type="transmembrane region" description="Helical" evidence="1">
    <location>
        <begin position="84"/>
        <end position="108"/>
    </location>
</feature>
<evidence type="ECO:0008006" key="4">
    <source>
        <dbReference type="Google" id="ProtNLM"/>
    </source>
</evidence>
<keyword evidence="3" id="KW-1185">Reference proteome</keyword>
<reference evidence="2" key="1">
    <citation type="submission" date="2022-10" db="EMBL/GenBank/DDBJ databases">
        <title>The complete genomes of actinobacterial strains from the NBC collection.</title>
        <authorList>
            <person name="Joergensen T.S."/>
            <person name="Alvarez Arevalo M."/>
            <person name="Sterndorff E.B."/>
            <person name="Faurdal D."/>
            <person name="Vuksanovic O."/>
            <person name="Mourched A.-S."/>
            <person name="Charusanti P."/>
            <person name="Shaw S."/>
            <person name="Blin K."/>
            <person name="Weber T."/>
        </authorList>
    </citation>
    <scope>NUCLEOTIDE SEQUENCE</scope>
    <source>
        <strain evidence="2">NBC_00283</strain>
    </source>
</reference>